<dbReference type="InterPro" id="IPR000086">
    <property type="entry name" value="NUDIX_hydrolase_dom"/>
</dbReference>
<dbReference type="InterPro" id="IPR036390">
    <property type="entry name" value="WH_DNA-bd_sf"/>
</dbReference>
<dbReference type="SUPFAM" id="SSF55811">
    <property type="entry name" value="Nudix"/>
    <property type="match status" value="1"/>
</dbReference>
<reference evidence="2" key="1">
    <citation type="submission" date="2022-10" db="EMBL/GenBank/DDBJ databases">
        <authorList>
            <person name="Yu W.X."/>
        </authorList>
    </citation>
    <scope>NUCLEOTIDE SEQUENCE</scope>
    <source>
        <strain evidence="2">D04</strain>
    </source>
</reference>
<dbReference type="CDD" id="cd18873">
    <property type="entry name" value="NUDIX_NadM_like"/>
    <property type="match status" value="1"/>
</dbReference>
<dbReference type="PANTHER" id="PTHR43736">
    <property type="entry name" value="ADP-RIBOSE PYROPHOSPHATASE"/>
    <property type="match status" value="1"/>
</dbReference>
<dbReference type="PROSITE" id="PS51462">
    <property type="entry name" value="NUDIX"/>
    <property type="match status" value="1"/>
</dbReference>
<protein>
    <submittedName>
        <fullName evidence="2">NUDIX domain-containing protein</fullName>
    </submittedName>
</protein>
<dbReference type="Gene3D" id="1.10.10.10">
    <property type="entry name" value="Winged helix-like DNA-binding domain superfamily/Winged helix DNA-binding domain"/>
    <property type="match status" value="1"/>
</dbReference>
<feature type="domain" description="Nudix hydrolase" evidence="1">
    <location>
        <begin position="1"/>
        <end position="138"/>
    </location>
</feature>
<dbReference type="InterPro" id="IPR054105">
    <property type="entry name" value="WHD_NrtR"/>
</dbReference>
<dbReference type="InterPro" id="IPR036388">
    <property type="entry name" value="WH-like_DNA-bd_sf"/>
</dbReference>
<evidence type="ECO:0000313" key="3">
    <source>
        <dbReference type="Proteomes" id="UP001207408"/>
    </source>
</evidence>
<organism evidence="2 3">
    <name type="scientific">Plebeiibacterium marinum</name>
    <dbReference type="NCBI Taxonomy" id="2992111"/>
    <lineage>
        <taxon>Bacteria</taxon>
        <taxon>Pseudomonadati</taxon>
        <taxon>Bacteroidota</taxon>
        <taxon>Bacteroidia</taxon>
        <taxon>Marinilabiliales</taxon>
        <taxon>Marinilabiliaceae</taxon>
        <taxon>Plebeiibacterium</taxon>
    </lineage>
</organism>
<dbReference type="SUPFAM" id="SSF46785">
    <property type="entry name" value="Winged helix' DNA-binding domain"/>
    <property type="match status" value="1"/>
</dbReference>
<comment type="caution">
    <text evidence="2">The sequence shown here is derived from an EMBL/GenBank/DDBJ whole genome shotgun (WGS) entry which is preliminary data.</text>
</comment>
<proteinExistence type="predicted"/>
<keyword evidence="3" id="KW-1185">Reference proteome</keyword>
<sequence length="209" mass="24483">MHLPIGISVDCTILGYEDGKMKVLLIKRDKFPEPEKWSLPGAYISEIETIENSAKRVLNELTGIQNIFLTQVGIFDEPNRYPDHRVISVLYCALIKPEQFELIAGSHAKQVSWHNLDEIKTLPFDHNKMIEHSLNWLKEEIWRKPILNSLLPDKFPLNQMKDLYQLILQAEIDNRNFRKKVISQELVERLDEKTKGGQQRPAFLYKFKE</sequence>
<evidence type="ECO:0000259" key="1">
    <source>
        <dbReference type="PROSITE" id="PS51462"/>
    </source>
</evidence>
<gene>
    <name evidence="2" type="ORF">OM074_12160</name>
</gene>
<dbReference type="Pfam" id="PF00293">
    <property type="entry name" value="NUDIX"/>
    <property type="match status" value="1"/>
</dbReference>
<name>A0AAE3SKB3_9BACT</name>
<dbReference type="Pfam" id="PF21906">
    <property type="entry name" value="WHD_NrtR"/>
    <property type="match status" value="1"/>
</dbReference>
<dbReference type="Gene3D" id="3.90.79.10">
    <property type="entry name" value="Nucleoside Triphosphate Pyrophosphohydrolase"/>
    <property type="match status" value="1"/>
</dbReference>
<dbReference type="AlphaFoldDB" id="A0AAE3SKB3"/>
<dbReference type="InterPro" id="IPR015797">
    <property type="entry name" value="NUDIX_hydrolase-like_dom_sf"/>
</dbReference>
<accession>A0AAE3SKB3</accession>
<dbReference type="EMBL" id="JAPDPI010000023">
    <property type="protein sequence ID" value="MCW3806379.1"/>
    <property type="molecule type" value="Genomic_DNA"/>
</dbReference>
<evidence type="ECO:0000313" key="2">
    <source>
        <dbReference type="EMBL" id="MCW3806379.1"/>
    </source>
</evidence>
<dbReference type="PANTHER" id="PTHR43736:SF4">
    <property type="entry name" value="SLR1690 PROTEIN"/>
    <property type="match status" value="1"/>
</dbReference>
<dbReference type="Proteomes" id="UP001207408">
    <property type="component" value="Unassembled WGS sequence"/>
</dbReference>